<dbReference type="EMBL" id="GBRH01216760">
    <property type="protein sequence ID" value="JAD81135.1"/>
    <property type="molecule type" value="Transcribed_RNA"/>
</dbReference>
<protein>
    <submittedName>
        <fullName evidence="1">Uncharacterized protein</fullName>
    </submittedName>
</protein>
<organism evidence="1">
    <name type="scientific">Arundo donax</name>
    <name type="common">Giant reed</name>
    <name type="synonym">Donax arundinaceus</name>
    <dbReference type="NCBI Taxonomy" id="35708"/>
    <lineage>
        <taxon>Eukaryota</taxon>
        <taxon>Viridiplantae</taxon>
        <taxon>Streptophyta</taxon>
        <taxon>Embryophyta</taxon>
        <taxon>Tracheophyta</taxon>
        <taxon>Spermatophyta</taxon>
        <taxon>Magnoliopsida</taxon>
        <taxon>Liliopsida</taxon>
        <taxon>Poales</taxon>
        <taxon>Poaceae</taxon>
        <taxon>PACMAD clade</taxon>
        <taxon>Arundinoideae</taxon>
        <taxon>Arundineae</taxon>
        <taxon>Arundo</taxon>
    </lineage>
</organism>
<sequence>MLRVAFRATNHGVKNDDVKHLQTSTHWQNLHHSTTGNSNSFTYQVFKILLNVLKKKTLCLKKNTQKI</sequence>
<evidence type="ECO:0000313" key="1">
    <source>
        <dbReference type="EMBL" id="JAD81135.1"/>
    </source>
</evidence>
<name>A0A0A9D689_ARUDO</name>
<dbReference type="AlphaFoldDB" id="A0A0A9D689"/>
<reference evidence="1" key="2">
    <citation type="journal article" date="2015" name="Data Brief">
        <title>Shoot transcriptome of the giant reed, Arundo donax.</title>
        <authorList>
            <person name="Barrero R.A."/>
            <person name="Guerrero F.D."/>
            <person name="Moolhuijzen P."/>
            <person name="Goolsby J.A."/>
            <person name="Tidwell J."/>
            <person name="Bellgard S.E."/>
            <person name="Bellgard M.I."/>
        </authorList>
    </citation>
    <scope>NUCLEOTIDE SEQUENCE</scope>
    <source>
        <tissue evidence="1">Shoot tissue taken approximately 20 cm above the soil surface</tissue>
    </source>
</reference>
<reference evidence="1" key="1">
    <citation type="submission" date="2014-09" db="EMBL/GenBank/DDBJ databases">
        <authorList>
            <person name="Magalhaes I.L.F."/>
            <person name="Oliveira U."/>
            <person name="Santos F.R."/>
            <person name="Vidigal T.H.D.A."/>
            <person name="Brescovit A.D."/>
            <person name="Santos A.J."/>
        </authorList>
    </citation>
    <scope>NUCLEOTIDE SEQUENCE</scope>
    <source>
        <tissue evidence="1">Shoot tissue taken approximately 20 cm above the soil surface</tissue>
    </source>
</reference>
<accession>A0A0A9D689</accession>
<proteinExistence type="predicted"/>